<comment type="caution">
    <text evidence="2">The sequence shown here is derived from an EMBL/GenBank/DDBJ whole genome shotgun (WGS) entry which is preliminary data.</text>
</comment>
<sequence length="242" mass="26697">MALTLLGRPRRPRLRPRGGRNQHPRPPVARSLESTPELSFREITPDALDAALAQVARRELSLLHIDVSTEHVCSAARLASLLAAAARLAPVVLTLKVWGDVNDQLIDIEVPLFHRATSIKLVAWNLKLTPPAQSGEYPVLQSLSVSGCLFDTSGMIRRCPRLRVLELCSYKGLGKIVVHSETIETLVVDATGWVHGIDTVAPALNKFTLDASMEKEFSVSFSAPMMQNLWWSCLCPSECRGW</sequence>
<accession>A0AAV5DH17</accession>
<keyword evidence="3" id="KW-1185">Reference proteome</keyword>
<evidence type="ECO:0000313" key="3">
    <source>
        <dbReference type="Proteomes" id="UP001054889"/>
    </source>
</evidence>
<dbReference type="AlphaFoldDB" id="A0AAV5DH17"/>
<proteinExistence type="predicted"/>
<dbReference type="InterPro" id="IPR055312">
    <property type="entry name" value="FBL15-like"/>
</dbReference>
<name>A0AAV5DH17_ELECO</name>
<evidence type="ECO:0000313" key="2">
    <source>
        <dbReference type="EMBL" id="GJN09813.1"/>
    </source>
</evidence>
<reference evidence="2" key="1">
    <citation type="journal article" date="2018" name="DNA Res.">
        <title>Multiple hybrid de novo genome assembly of finger millet, an orphan allotetraploid crop.</title>
        <authorList>
            <person name="Hatakeyama M."/>
            <person name="Aluri S."/>
            <person name="Balachadran M.T."/>
            <person name="Sivarajan S.R."/>
            <person name="Patrignani A."/>
            <person name="Gruter S."/>
            <person name="Poveda L."/>
            <person name="Shimizu-Inatsugi R."/>
            <person name="Baeten J."/>
            <person name="Francoijs K.J."/>
            <person name="Nataraja K.N."/>
            <person name="Reddy Y.A.N."/>
            <person name="Phadnis S."/>
            <person name="Ravikumar R.L."/>
            <person name="Schlapbach R."/>
            <person name="Sreeman S.M."/>
            <person name="Shimizu K.K."/>
        </authorList>
    </citation>
    <scope>NUCLEOTIDE SEQUENCE</scope>
</reference>
<dbReference type="EMBL" id="BQKI01000017">
    <property type="protein sequence ID" value="GJN09813.1"/>
    <property type="molecule type" value="Genomic_DNA"/>
</dbReference>
<dbReference type="PANTHER" id="PTHR34709:SF44">
    <property type="entry name" value="FBD DOMAIN-CONTAINING PROTEIN"/>
    <property type="match status" value="1"/>
</dbReference>
<gene>
    <name evidence="2" type="primary">ga27853</name>
    <name evidence="2" type="ORF">PR202_ga27853</name>
</gene>
<feature type="compositionally biased region" description="Basic residues" evidence="1">
    <location>
        <begin position="8"/>
        <end position="23"/>
    </location>
</feature>
<dbReference type="Proteomes" id="UP001054889">
    <property type="component" value="Unassembled WGS sequence"/>
</dbReference>
<protein>
    <submittedName>
        <fullName evidence="2">Uncharacterized protein</fullName>
    </submittedName>
</protein>
<reference evidence="2" key="2">
    <citation type="submission" date="2021-12" db="EMBL/GenBank/DDBJ databases">
        <title>Resequencing data analysis of finger millet.</title>
        <authorList>
            <person name="Hatakeyama M."/>
            <person name="Aluri S."/>
            <person name="Balachadran M.T."/>
            <person name="Sivarajan S.R."/>
            <person name="Poveda L."/>
            <person name="Shimizu-Inatsugi R."/>
            <person name="Schlapbach R."/>
            <person name="Sreeman S.M."/>
            <person name="Shimizu K.K."/>
        </authorList>
    </citation>
    <scope>NUCLEOTIDE SEQUENCE</scope>
</reference>
<organism evidence="2 3">
    <name type="scientific">Eleusine coracana subsp. coracana</name>
    <dbReference type="NCBI Taxonomy" id="191504"/>
    <lineage>
        <taxon>Eukaryota</taxon>
        <taxon>Viridiplantae</taxon>
        <taxon>Streptophyta</taxon>
        <taxon>Embryophyta</taxon>
        <taxon>Tracheophyta</taxon>
        <taxon>Spermatophyta</taxon>
        <taxon>Magnoliopsida</taxon>
        <taxon>Liliopsida</taxon>
        <taxon>Poales</taxon>
        <taxon>Poaceae</taxon>
        <taxon>PACMAD clade</taxon>
        <taxon>Chloridoideae</taxon>
        <taxon>Cynodonteae</taxon>
        <taxon>Eleusininae</taxon>
        <taxon>Eleusine</taxon>
    </lineage>
</organism>
<feature type="region of interest" description="Disordered" evidence="1">
    <location>
        <begin position="1"/>
        <end position="36"/>
    </location>
</feature>
<dbReference type="PANTHER" id="PTHR34709">
    <property type="entry name" value="OS10G0396666 PROTEIN"/>
    <property type="match status" value="1"/>
</dbReference>
<evidence type="ECO:0000256" key="1">
    <source>
        <dbReference type="SAM" id="MobiDB-lite"/>
    </source>
</evidence>